<dbReference type="Gene3D" id="1.10.10.10">
    <property type="entry name" value="Winged helix-like DNA-binding domain superfamily/Winged helix DNA-binding domain"/>
    <property type="match status" value="1"/>
</dbReference>
<dbReference type="PANTHER" id="PTHR33204">
    <property type="entry name" value="TRANSCRIPTIONAL REGULATOR, MARR FAMILY"/>
    <property type="match status" value="1"/>
</dbReference>
<evidence type="ECO:0000313" key="7">
    <source>
        <dbReference type="Proteomes" id="UP001165270"/>
    </source>
</evidence>
<evidence type="ECO:0000256" key="4">
    <source>
        <dbReference type="SAM" id="MobiDB-lite"/>
    </source>
</evidence>
<keyword evidence="2" id="KW-0238">DNA-binding</keyword>
<dbReference type="InterPro" id="IPR002577">
    <property type="entry name" value="HTH_HxlR"/>
</dbReference>
<dbReference type="PANTHER" id="PTHR33204:SF18">
    <property type="entry name" value="TRANSCRIPTIONAL REGULATORY PROTEIN"/>
    <property type="match status" value="1"/>
</dbReference>
<keyword evidence="1" id="KW-0805">Transcription regulation</keyword>
<feature type="compositionally biased region" description="Basic and acidic residues" evidence="4">
    <location>
        <begin position="147"/>
        <end position="162"/>
    </location>
</feature>
<keyword evidence="7" id="KW-1185">Reference proteome</keyword>
<dbReference type="EMBL" id="JALDAX010000018">
    <property type="protein sequence ID" value="MCI3245000.1"/>
    <property type="molecule type" value="Genomic_DNA"/>
</dbReference>
<keyword evidence="3" id="KW-0804">Transcription</keyword>
<feature type="region of interest" description="Disordered" evidence="4">
    <location>
        <begin position="139"/>
        <end position="162"/>
    </location>
</feature>
<gene>
    <name evidence="6" type="ORF">MQN93_35350</name>
</gene>
<evidence type="ECO:0000256" key="3">
    <source>
        <dbReference type="ARBA" id="ARBA00023163"/>
    </source>
</evidence>
<evidence type="ECO:0000256" key="2">
    <source>
        <dbReference type="ARBA" id="ARBA00023125"/>
    </source>
</evidence>
<dbReference type="Proteomes" id="UP001165270">
    <property type="component" value="Unassembled WGS sequence"/>
</dbReference>
<dbReference type="PROSITE" id="PS51118">
    <property type="entry name" value="HTH_HXLR"/>
    <property type="match status" value="1"/>
</dbReference>
<feature type="domain" description="HTH hxlR-type" evidence="5">
    <location>
        <begin position="13"/>
        <end position="110"/>
    </location>
</feature>
<dbReference type="InterPro" id="IPR036390">
    <property type="entry name" value="WH_DNA-bd_sf"/>
</dbReference>
<comment type="caution">
    <text evidence="6">The sequence shown here is derived from an EMBL/GenBank/DDBJ whole genome shotgun (WGS) entry which is preliminary data.</text>
</comment>
<protein>
    <submittedName>
        <fullName evidence="6">Helix-turn-helix transcriptional regulator</fullName>
    </submittedName>
</protein>
<dbReference type="Pfam" id="PF01638">
    <property type="entry name" value="HxlR"/>
    <property type="match status" value="1"/>
</dbReference>
<sequence>MGASKVALAKASCPVARAVDVIGDRWSLLIIRDVFDGICRFGALQRSLGLARNILTERLRTLVAQGVLETRPASDGTAYHEYAVTEKGADLFPILVALRQWGEGHLFTEGEEHSVLLDADSGQPIRRLQPLDAEGRPATYRTSYVRKVPEEVEGDDGRARRS</sequence>
<dbReference type="InterPro" id="IPR036388">
    <property type="entry name" value="WH-like_DNA-bd_sf"/>
</dbReference>
<evidence type="ECO:0000313" key="6">
    <source>
        <dbReference type="EMBL" id="MCI3245000.1"/>
    </source>
</evidence>
<dbReference type="SUPFAM" id="SSF46785">
    <property type="entry name" value="Winged helix' DNA-binding domain"/>
    <property type="match status" value="1"/>
</dbReference>
<dbReference type="RefSeq" id="WP_242712746.1">
    <property type="nucleotide sequence ID" value="NZ_JALDAX010000018.1"/>
</dbReference>
<reference evidence="6" key="1">
    <citation type="submission" date="2022-03" db="EMBL/GenBank/DDBJ databases">
        <title>Streptomyces 7R015 and 7R016 isolated from Barleria lupulina in Thailand.</title>
        <authorList>
            <person name="Kanchanasin P."/>
            <person name="Phongsopitanun W."/>
            <person name="Tanasupawat S."/>
        </authorList>
    </citation>
    <scope>NUCLEOTIDE SEQUENCE</scope>
    <source>
        <strain evidence="6">7R016</strain>
    </source>
</reference>
<organism evidence="6 7">
    <name type="scientific">Streptomyces spinosisporus</name>
    <dbReference type="NCBI Taxonomy" id="2927582"/>
    <lineage>
        <taxon>Bacteria</taxon>
        <taxon>Bacillati</taxon>
        <taxon>Actinomycetota</taxon>
        <taxon>Actinomycetes</taxon>
        <taxon>Kitasatosporales</taxon>
        <taxon>Streptomycetaceae</taxon>
        <taxon>Streptomyces</taxon>
    </lineage>
</organism>
<proteinExistence type="predicted"/>
<accession>A0ABS9XSF5</accession>
<evidence type="ECO:0000259" key="5">
    <source>
        <dbReference type="PROSITE" id="PS51118"/>
    </source>
</evidence>
<evidence type="ECO:0000256" key="1">
    <source>
        <dbReference type="ARBA" id="ARBA00023015"/>
    </source>
</evidence>
<name>A0ABS9XSF5_9ACTN</name>